<protein>
    <submittedName>
        <fullName evidence="2">DUF2066 domain-containing protein</fullName>
    </submittedName>
</protein>
<proteinExistence type="predicted"/>
<dbReference type="EMBL" id="CP098807">
    <property type="protein sequence ID" value="USJ22054.1"/>
    <property type="molecule type" value="Genomic_DNA"/>
</dbReference>
<reference evidence="2" key="1">
    <citation type="submission" date="2022-06" db="EMBL/GenBank/DDBJ databases">
        <title>Physiological and biochemical characterization and genomic elucidation of a strain of the genus Ensifer adhaerens M8 that combines arsenic oxidation and chromium reduction.</title>
        <authorList>
            <person name="Li X."/>
            <person name="Yu c."/>
        </authorList>
    </citation>
    <scope>NUCLEOTIDE SEQUENCE</scope>
    <source>
        <strain evidence="2">M8</strain>
    </source>
</reference>
<keyword evidence="1" id="KW-0732">Signal</keyword>
<feature type="signal peptide" evidence="1">
    <location>
        <begin position="1"/>
        <end position="32"/>
    </location>
</feature>
<feature type="chain" id="PRO_5040476718" evidence="1">
    <location>
        <begin position="33"/>
        <end position="281"/>
    </location>
</feature>
<dbReference type="Proteomes" id="UP001055460">
    <property type="component" value="Chromosome"/>
</dbReference>
<sequence length="281" mass="30344">MRPAAGKLIRKRATVTALVAALLCHAGSNAGAADIDALYRSDAIVTGTGEANREIGFRECLREVLVKLSGDPMITEAPRFAAAEAKAGSFVSTFSYRDRLEGIPIHDEQGTHDRPHDLTCRYQPATLNPLLAELGRKPWLSPRPAIAVWLAVKDQKRRFVLTRDGSESPYMADSLEAAARPLALSTVLPDAATVTARKPALDTLPQADPAQLFSPVTQTDGDVPLLGTLVWSDAARGWIAQWQMDAGGKRYRWQLSGISFDDAFRNAMRGAARILSGNGAP</sequence>
<dbReference type="Pfam" id="PF09839">
    <property type="entry name" value="DUF2066"/>
    <property type="match status" value="1"/>
</dbReference>
<accession>A0A9Q8Y6P2</accession>
<dbReference type="InterPro" id="IPR018642">
    <property type="entry name" value="DUF2066"/>
</dbReference>
<name>A0A9Q8Y6P2_ENSAD</name>
<dbReference type="OrthoDB" id="7266613at2"/>
<dbReference type="AlphaFoldDB" id="A0A9Q8Y6P2"/>
<evidence type="ECO:0000313" key="3">
    <source>
        <dbReference type="Proteomes" id="UP001055460"/>
    </source>
</evidence>
<gene>
    <name evidence="2" type="ORF">NE863_12090</name>
</gene>
<dbReference type="RefSeq" id="WP_090294409.1">
    <property type="nucleotide sequence ID" value="NZ_CP098807.1"/>
</dbReference>
<organism evidence="2 3">
    <name type="scientific">Ensifer adhaerens</name>
    <name type="common">Sinorhizobium morelense</name>
    <dbReference type="NCBI Taxonomy" id="106592"/>
    <lineage>
        <taxon>Bacteria</taxon>
        <taxon>Pseudomonadati</taxon>
        <taxon>Pseudomonadota</taxon>
        <taxon>Alphaproteobacteria</taxon>
        <taxon>Hyphomicrobiales</taxon>
        <taxon>Rhizobiaceae</taxon>
        <taxon>Sinorhizobium/Ensifer group</taxon>
        <taxon>Ensifer</taxon>
    </lineage>
</organism>
<evidence type="ECO:0000313" key="2">
    <source>
        <dbReference type="EMBL" id="USJ22054.1"/>
    </source>
</evidence>
<evidence type="ECO:0000256" key="1">
    <source>
        <dbReference type="SAM" id="SignalP"/>
    </source>
</evidence>